<gene>
    <name evidence="2" type="primary">ZZEF1_1</name>
    <name evidence="2" type="ORF">P7K49_010369</name>
</gene>
<evidence type="ECO:0000313" key="2">
    <source>
        <dbReference type="EMBL" id="KAK2110623.1"/>
    </source>
</evidence>
<keyword evidence="3" id="KW-1185">Reference proteome</keyword>
<evidence type="ECO:0000313" key="3">
    <source>
        <dbReference type="Proteomes" id="UP001266305"/>
    </source>
</evidence>
<feature type="region of interest" description="Disordered" evidence="1">
    <location>
        <begin position="190"/>
        <end position="209"/>
    </location>
</feature>
<sequence length="209" mass="23764">MVVLGLQSWPARCDQATAESNPVTQKLISSTESELQQSYAKQRRSKSAALLHKKLNCKSKRAVRDYLFRVNEATAVLYARHVLASLLAEWPGHVPVSEDILELSGPAHMTYILDMFMQLEEKHEWEKVVTQTKLSLTHRALPLPHRLPPILQKVLQGCREDMLGPMALAACQFMEEPGMEVQVRESKHPYNNNTNFEVRSRVGRPDEGH</sequence>
<dbReference type="Proteomes" id="UP001266305">
    <property type="component" value="Unassembled WGS sequence"/>
</dbReference>
<reference evidence="2 3" key="1">
    <citation type="submission" date="2023-05" db="EMBL/GenBank/DDBJ databases">
        <title>B98-5 Cell Line De Novo Hybrid Assembly: An Optical Mapping Approach.</title>
        <authorList>
            <person name="Kananen K."/>
            <person name="Auerbach J.A."/>
            <person name="Kautto E."/>
            <person name="Blachly J.S."/>
        </authorList>
    </citation>
    <scope>NUCLEOTIDE SEQUENCE [LARGE SCALE GENOMIC DNA]</scope>
    <source>
        <strain evidence="2">B95-8</strain>
        <tissue evidence="2">Cell line</tissue>
    </source>
</reference>
<dbReference type="PANTHER" id="PTHR22772:SF4">
    <property type="entry name" value="ZINC FINGER ZZ-TYPE AND EF-HAND DOMAIN-CONTAINING PROTEIN 1"/>
    <property type="match status" value="1"/>
</dbReference>
<dbReference type="EMBL" id="JASSZA010000005">
    <property type="protein sequence ID" value="KAK2110623.1"/>
    <property type="molecule type" value="Genomic_DNA"/>
</dbReference>
<protein>
    <submittedName>
        <fullName evidence="2">Zinc finger ZZ-type and EF-hand domain-containing protein 1</fullName>
    </submittedName>
</protein>
<name>A0ABQ9VML3_SAGOE</name>
<comment type="caution">
    <text evidence="2">The sequence shown here is derived from an EMBL/GenBank/DDBJ whole genome shotgun (WGS) entry which is preliminary data.</text>
</comment>
<dbReference type="InterPro" id="IPR040099">
    <property type="entry name" value="ZZEF1"/>
</dbReference>
<organism evidence="2 3">
    <name type="scientific">Saguinus oedipus</name>
    <name type="common">Cotton-top tamarin</name>
    <name type="synonym">Oedipomidas oedipus</name>
    <dbReference type="NCBI Taxonomy" id="9490"/>
    <lineage>
        <taxon>Eukaryota</taxon>
        <taxon>Metazoa</taxon>
        <taxon>Chordata</taxon>
        <taxon>Craniata</taxon>
        <taxon>Vertebrata</taxon>
        <taxon>Euteleostomi</taxon>
        <taxon>Mammalia</taxon>
        <taxon>Eutheria</taxon>
        <taxon>Euarchontoglires</taxon>
        <taxon>Primates</taxon>
        <taxon>Haplorrhini</taxon>
        <taxon>Platyrrhini</taxon>
        <taxon>Cebidae</taxon>
        <taxon>Callitrichinae</taxon>
        <taxon>Saguinus</taxon>
    </lineage>
</organism>
<evidence type="ECO:0000256" key="1">
    <source>
        <dbReference type="SAM" id="MobiDB-lite"/>
    </source>
</evidence>
<dbReference type="PANTHER" id="PTHR22772">
    <property type="entry name" value="NOVEL ZZ TYPE ZINC FINGER DOMAIN CONTAINING PROTEIN"/>
    <property type="match status" value="1"/>
</dbReference>
<feature type="compositionally biased region" description="Basic and acidic residues" evidence="1">
    <location>
        <begin position="198"/>
        <end position="209"/>
    </location>
</feature>
<accession>A0ABQ9VML3</accession>
<proteinExistence type="predicted"/>